<reference evidence="7" key="1">
    <citation type="journal article" date="2019" name="Int. J. Syst. Evol. Microbiol.">
        <title>The Global Catalogue of Microorganisms (GCM) 10K type strain sequencing project: providing services to taxonomists for standard genome sequencing and annotation.</title>
        <authorList>
            <consortium name="The Broad Institute Genomics Platform"/>
            <consortium name="The Broad Institute Genome Sequencing Center for Infectious Disease"/>
            <person name="Wu L."/>
            <person name="Ma J."/>
        </authorList>
    </citation>
    <scope>NUCLEOTIDE SEQUENCE [LARGE SCALE GENOMIC DNA]</scope>
    <source>
        <strain evidence="7">CECT 8570</strain>
    </source>
</reference>
<name>A0ABV8V834_9GAMM</name>
<dbReference type="InterPro" id="IPR017941">
    <property type="entry name" value="Rieske_2Fe-2S"/>
</dbReference>
<dbReference type="PROSITE" id="PS51296">
    <property type="entry name" value="RIESKE"/>
    <property type="match status" value="1"/>
</dbReference>
<dbReference type="Proteomes" id="UP001595840">
    <property type="component" value="Unassembled WGS sequence"/>
</dbReference>
<organism evidence="6 7">
    <name type="scientific">Simiduia curdlanivorans</name>
    <dbReference type="NCBI Taxonomy" id="1492769"/>
    <lineage>
        <taxon>Bacteria</taxon>
        <taxon>Pseudomonadati</taxon>
        <taxon>Pseudomonadota</taxon>
        <taxon>Gammaproteobacteria</taxon>
        <taxon>Cellvibrionales</taxon>
        <taxon>Cellvibrionaceae</taxon>
        <taxon>Simiduia</taxon>
    </lineage>
</organism>
<accession>A0ABV8V834</accession>
<sequence length="103" mass="11319">MAYRALEKIINLYDGYCKSFQVDGKPLLLVQDGNRPYLLLNRCPHMDARMDNASIDAGNIRCPVHGIQFNLESGVAIGPLASCLKQLQKLPLIYEGGSVGVDL</sequence>
<evidence type="ECO:0000259" key="5">
    <source>
        <dbReference type="PROSITE" id="PS51296"/>
    </source>
</evidence>
<dbReference type="EMBL" id="JBHSCX010000021">
    <property type="protein sequence ID" value="MFC4363848.1"/>
    <property type="molecule type" value="Genomic_DNA"/>
</dbReference>
<proteinExistence type="predicted"/>
<dbReference type="Gene3D" id="2.102.10.10">
    <property type="entry name" value="Rieske [2Fe-2S] iron-sulphur domain"/>
    <property type="match status" value="1"/>
</dbReference>
<gene>
    <name evidence="6" type="ORF">ACFOX3_16140</name>
</gene>
<dbReference type="InterPro" id="IPR036922">
    <property type="entry name" value="Rieske_2Fe-2S_sf"/>
</dbReference>
<keyword evidence="3" id="KW-0408">Iron</keyword>
<dbReference type="CDD" id="cd03467">
    <property type="entry name" value="Rieske"/>
    <property type="match status" value="1"/>
</dbReference>
<dbReference type="RefSeq" id="WP_290263243.1">
    <property type="nucleotide sequence ID" value="NZ_JAUFQG010000004.1"/>
</dbReference>
<dbReference type="SUPFAM" id="SSF50022">
    <property type="entry name" value="ISP domain"/>
    <property type="match status" value="1"/>
</dbReference>
<evidence type="ECO:0000256" key="3">
    <source>
        <dbReference type="ARBA" id="ARBA00023004"/>
    </source>
</evidence>
<keyword evidence="1" id="KW-0001">2Fe-2S</keyword>
<evidence type="ECO:0000256" key="1">
    <source>
        <dbReference type="ARBA" id="ARBA00022714"/>
    </source>
</evidence>
<comment type="caution">
    <text evidence="6">The sequence shown here is derived from an EMBL/GenBank/DDBJ whole genome shotgun (WGS) entry which is preliminary data.</text>
</comment>
<evidence type="ECO:0000256" key="4">
    <source>
        <dbReference type="ARBA" id="ARBA00023014"/>
    </source>
</evidence>
<feature type="domain" description="Rieske" evidence="5">
    <location>
        <begin position="4"/>
        <end position="101"/>
    </location>
</feature>
<keyword evidence="7" id="KW-1185">Reference proteome</keyword>
<keyword evidence="4" id="KW-0411">Iron-sulfur</keyword>
<evidence type="ECO:0000256" key="2">
    <source>
        <dbReference type="ARBA" id="ARBA00022723"/>
    </source>
</evidence>
<evidence type="ECO:0000313" key="6">
    <source>
        <dbReference type="EMBL" id="MFC4363848.1"/>
    </source>
</evidence>
<keyword evidence="2" id="KW-0479">Metal-binding</keyword>
<evidence type="ECO:0000313" key="7">
    <source>
        <dbReference type="Proteomes" id="UP001595840"/>
    </source>
</evidence>
<protein>
    <submittedName>
        <fullName evidence="6">Rieske (2Fe-2S) protein</fullName>
    </submittedName>
</protein>
<dbReference type="Pfam" id="PF00355">
    <property type="entry name" value="Rieske"/>
    <property type="match status" value="1"/>
</dbReference>